<accession>A0A8D0HCY7</accession>
<protein>
    <recommendedName>
        <fullName evidence="6">MENTAL domain-containing protein</fullName>
    </recommendedName>
</protein>
<evidence type="ECO:0000256" key="2">
    <source>
        <dbReference type="ARBA" id="ARBA00010909"/>
    </source>
</evidence>
<reference evidence="7" key="1">
    <citation type="submission" date="2025-08" db="UniProtKB">
        <authorList>
            <consortium name="Ensembl"/>
        </authorList>
    </citation>
    <scope>IDENTIFICATION</scope>
</reference>
<evidence type="ECO:0000259" key="6">
    <source>
        <dbReference type="PROSITE" id="PS51439"/>
    </source>
</evidence>
<keyword evidence="4 5" id="KW-0472">Membrane</keyword>
<evidence type="ECO:0000256" key="3">
    <source>
        <dbReference type="ARBA" id="ARBA00022692"/>
    </source>
</evidence>
<feature type="domain" description="MENTAL" evidence="6">
    <location>
        <begin position="45"/>
        <end position="194"/>
    </location>
</feature>
<dbReference type="Ensembl" id="ENSSPUT00000019975.1">
    <property type="protein sequence ID" value="ENSSPUP00000018749.1"/>
    <property type="gene ID" value="ENSSPUG00000014466.1"/>
</dbReference>
<dbReference type="GO" id="GO:0031902">
    <property type="term" value="C:late endosome membrane"/>
    <property type="evidence" value="ECO:0007669"/>
    <property type="project" value="UniProtKB-SubCell"/>
</dbReference>
<keyword evidence="5" id="KW-1133">Transmembrane helix</keyword>
<dbReference type="InterPro" id="IPR051869">
    <property type="entry name" value="STARD3"/>
</dbReference>
<dbReference type="PANTHER" id="PTHR46121:SF2">
    <property type="entry name" value="STAR-RELATED LIPID TRANSFER PROTEIN 3"/>
    <property type="match status" value="1"/>
</dbReference>
<feature type="transmembrane region" description="Helical" evidence="5">
    <location>
        <begin position="97"/>
        <end position="117"/>
    </location>
</feature>
<organism evidence="7 8">
    <name type="scientific">Sphenodon punctatus</name>
    <name type="common">Tuatara</name>
    <name type="synonym">Hatteria punctata</name>
    <dbReference type="NCBI Taxonomy" id="8508"/>
    <lineage>
        <taxon>Eukaryota</taxon>
        <taxon>Metazoa</taxon>
        <taxon>Chordata</taxon>
        <taxon>Craniata</taxon>
        <taxon>Vertebrata</taxon>
        <taxon>Euteleostomi</taxon>
        <taxon>Lepidosauria</taxon>
        <taxon>Sphenodontia</taxon>
        <taxon>Sphenodontidae</taxon>
        <taxon>Sphenodon</taxon>
    </lineage>
</organism>
<dbReference type="AlphaFoldDB" id="A0A8D0HCY7"/>
<sequence>LSSLPYLQRDLEQNLLAIASISTSLSQSQGFSPHYLFTPEKRKAISDVRRIFCLFVTFDLLFISLLWIIELNTEEDIQQNLEAEIIQYRFKTSSFDIFVLAFFRFSVLLLGYALLSLRHWGCLQPRQPQPRDPSSIPEHFPMASSNPLQSPLQGQMSLMKKALGGKRTGSLREAINLVTLFTLLKHHTMARLLS</sequence>
<feature type="transmembrane region" description="Helical" evidence="5">
    <location>
        <begin position="51"/>
        <end position="69"/>
    </location>
</feature>
<keyword evidence="3 5" id="KW-0812">Transmembrane</keyword>
<reference evidence="7" key="2">
    <citation type="submission" date="2025-09" db="UniProtKB">
        <authorList>
            <consortium name="Ensembl"/>
        </authorList>
    </citation>
    <scope>IDENTIFICATION</scope>
</reference>
<dbReference type="GeneTree" id="ENSGT00940000159051"/>
<keyword evidence="8" id="KW-1185">Reference proteome</keyword>
<dbReference type="Proteomes" id="UP000694392">
    <property type="component" value="Unplaced"/>
</dbReference>
<dbReference type="InterPro" id="IPR019498">
    <property type="entry name" value="MENTAL"/>
</dbReference>
<comment type="similarity">
    <text evidence="2">Belongs to the STARD3 family.</text>
</comment>
<dbReference type="PANTHER" id="PTHR46121">
    <property type="entry name" value="STEROIDOGENIC ACUTE REGULATORY PROTEIN-LIKE"/>
    <property type="match status" value="1"/>
</dbReference>
<evidence type="ECO:0000256" key="1">
    <source>
        <dbReference type="ARBA" id="ARBA00004107"/>
    </source>
</evidence>
<name>A0A8D0HCY7_SPHPU</name>
<dbReference type="GO" id="GO:0015485">
    <property type="term" value="F:cholesterol binding"/>
    <property type="evidence" value="ECO:0007669"/>
    <property type="project" value="TreeGrafter"/>
</dbReference>
<evidence type="ECO:0000256" key="5">
    <source>
        <dbReference type="SAM" id="Phobius"/>
    </source>
</evidence>
<dbReference type="Pfam" id="PF10457">
    <property type="entry name" value="MENTAL"/>
    <property type="match status" value="1"/>
</dbReference>
<dbReference type="GO" id="GO:0030301">
    <property type="term" value="P:cholesterol transport"/>
    <property type="evidence" value="ECO:0007669"/>
    <property type="project" value="TreeGrafter"/>
</dbReference>
<evidence type="ECO:0000256" key="4">
    <source>
        <dbReference type="ARBA" id="ARBA00023136"/>
    </source>
</evidence>
<dbReference type="GO" id="GO:0140284">
    <property type="term" value="C:endoplasmic reticulum-endosome membrane contact site"/>
    <property type="evidence" value="ECO:0007669"/>
    <property type="project" value="TreeGrafter"/>
</dbReference>
<dbReference type="GO" id="GO:0005765">
    <property type="term" value="C:lysosomal membrane"/>
    <property type="evidence" value="ECO:0007669"/>
    <property type="project" value="TreeGrafter"/>
</dbReference>
<evidence type="ECO:0000313" key="8">
    <source>
        <dbReference type="Proteomes" id="UP000694392"/>
    </source>
</evidence>
<comment type="subcellular location">
    <subcellularLocation>
        <location evidence="1">Late endosome membrane</location>
        <topology evidence="1">Multi-pass membrane protein</topology>
    </subcellularLocation>
</comment>
<evidence type="ECO:0000313" key="7">
    <source>
        <dbReference type="Ensembl" id="ENSSPUP00000018749.1"/>
    </source>
</evidence>
<dbReference type="PROSITE" id="PS51439">
    <property type="entry name" value="MENTAL"/>
    <property type="match status" value="1"/>
</dbReference>
<dbReference type="GO" id="GO:0005789">
    <property type="term" value="C:endoplasmic reticulum membrane"/>
    <property type="evidence" value="ECO:0007669"/>
    <property type="project" value="TreeGrafter"/>
</dbReference>
<dbReference type="GO" id="GO:0099044">
    <property type="term" value="P:vesicle tethering to endoplasmic reticulum"/>
    <property type="evidence" value="ECO:0007669"/>
    <property type="project" value="TreeGrafter"/>
</dbReference>
<proteinExistence type="inferred from homology"/>